<organism evidence="1 2">
    <name type="scientific">Succinivibrio dextrinosolvens DSM 3072</name>
    <dbReference type="NCBI Taxonomy" id="1123324"/>
    <lineage>
        <taxon>Bacteria</taxon>
        <taxon>Pseudomonadati</taxon>
        <taxon>Pseudomonadota</taxon>
        <taxon>Gammaproteobacteria</taxon>
        <taxon>Aeromonadales</taxon>
        <taxon>Succinivibrionaceae</taxon>
        <taxon>Succinivibrio</taxon>
    </lineage>
</organism>
<protein>
    <recommendedName>
        <fullName evidence="3">Lipoprotein</fullName>
    </recommendedName>
</protein>
<dbReference type="AlphaFoldDB" id="A0A1T4VVP7"/>
<evidence type="ECO:0000313" key="1">
    <source>
        <dbReference type="EMBL" id="SKA69027.1"/>
    </source>
</evidence>
<evidence type="ECO:0000313" key="2">
    <source>
        <dbReference type="Proteomes" id="UP000242432"/>
    </source>
</evidence>
<keyword evidence="2" id="KW-1185">Reference proteome</keyword>
<accession>A0A1T4VVP7</accession>
<sequence length="173" mass="18679">MRKLTFIILAAIVSLTGCSTYRGSNGITVSNGSTFAVMPFVNQSNTPLAAENVGAIICSELSAKNISYVAYESADEPKDLKSILDVSYTTRKANEWLKTVSYNYVISGSVDEWNYKAGLDGEPVVSVTVRVKDVNGNVVYEKTGSRSGFGRESLNGAGQKVVENILGDINYTR</sequence>
<dbReference type="Gene3D" id="3.40.50.10610">
    <property type="entry name" value="ABC-type transport auxiliary lipoprotein component"/>
    <property type="match status" value="1"/>
</dbReference>
<gene>
    <name evidence="1" type="ORF">SAMN02745213_02152</name>
</gene>
<reference evidence="2" key="1">
    <citation type="submission" date="2017-02" db="EMBL/GenBank/DDBJ databases">
        <authorList>
            <person name="Varghese N."/>
            <person name="Submissions S."/>
        </authorList>
    </citation>
    <scope>NUCLEOTIDE SEQUENCE [LARGE SCALE GENOMIC DNA]</scope>
    <source>
        <strain evidence="2">DSM 3072</strain>
    </source>
</reference>
<dbReference type="RefSeq" id="WP_078929456.1">
    <property type="nucleotide sequence ID" value="NZ_FUXX01000054.1"/>
</dbReference>
<dbReference type="Proteomes" id="UP000242432">
    <property type="component" value="Unassembled WGS sequence"/>
</dbReference>
<evidence type="ECO:0008006" key="3">
    <source>
        <dbReference type="Google" id="ProtNLM"/>
    </source>
</evidence>
<name>A0A1T4VVP7_9GAMM</name>
<dbReference type="STRING" id="83771.SAMN02910357_00782"/>
<dbReference type="PROSITE" id="PS51257">
    <property type="entry name" value="PROKAR_LIPOPROTEIN"/>
    <property type="match status" value="1"/>
</dbReference>
<dbReference type="EMBL" id="FUXX01000054">
    <property type="protein sequence ID" value="SKA69027.1"/>
    <property type="molecule type" value="Genomic_DNA"/>
</dbReference>
<proteinExistence type="predicted"/>